<keyword evidence="2" id="KW-1185">Reference proteome</keyword>
<proteinExistence type="predicted"/>
<dbReference type="Proteomes" id="UP000629365">
    <property type="component" value="Unassembled WGS sequence"/>
</dbReference>
<dbReference type="RefSeq" id="WP_188436397.1">
    <property type="nucleotide sequence ID" value="NZ_BMCM01000003.1"/>
</dbReference>
<protein>
    <submittedName>
        <fullName evidence="1">Uncharacterized protein</fullName>
    </submittedName>
</protein>
<evidence type="ECO:0000313" key="1">
    <source>
        <dbReference type="EMBL" id="GGD76610.1"/>
    </source>
</evidence>
<reference evidence="2" key="1">
    <citation type="journal article" date="2019" name="Int. J. Syst. Evol. Microbiol.">
        <title>The Global Catalogue of Microorganisms (GCM) 10K type strain sequencing project: providing services to taxonomists for standard genome sequencing and annotation.</title>
        <authorList>
            <consortium name="The Broad Institute Genomics Platform"/>
            <consortium name="The Broad Institute Genome Sequencing Center for Infectious Disease"/>
            <person name="Wu L."/>
            <person name="Ma J."/>
        </authorList>
    </citation>
    <scope>NUCLEOTIDE SEQUENCE [LARGE SCALE GENOMIC DNA]</scope>
    <source>
        <strain evidence="2">CCM 7640</strain>
    </source>
</reference>
<accession>A0ABQ1RSF1</accession>
<gene>
    <name evidence="1" type="ORF">GCM10007269_19440</name>
</gene>
<comment type="caution">
    <text evidence="1">The sequence shown here is derived from an EMBL/GenBank/DDBJ whole genome shotgun (WGS) entry which is preliminary data.</text>
</comment>
<evidence type="ECO:0000313" key="2">
    <source>
        <dbReference type="Proteomes" id="UP000629365"/>
    </source>
</evidence>
<sequence length="201" mass="22412">MKLRQLRKLHASDQWTFVRGRIAESSVELDAALRGLHAQLRGLDSREAMLSASKNWSIVADQCRTMMPCAQVPDRSVYVAIGSAIDSAAAAYEERNRYMHDLLAADVDDELVPDPDRIRQEGDYYLLALATKSGRPGVTLVTLDRAIDVVLKLTTETWRLRAARGYLAGRTTWKSLLMGVVEGEWDGTANWTYSGPDDPDD</sequence>
<organism evidence="1 2">
    <name type="scientific">Microbacterium murale</name>
    <dbReference type="NCBI Taxonomy" id="1081040"/>
    <lineage>
        <taxon>Bacteria</taxon>
        <taxon>Bacillati</taxon>
        <taxon>Actinomycetota</taxon>
        <taxon>Actinomycetes</taxon>
        <taxon>Micrococcales</taxon>
        <taxon>Microbacteriaceae</taxon>
        <taxon>Microbacterium</taxon>
    </lineage>
</organism>
<name>A0ABQ1RSF1_9MICO</name>
<dbReference type="EMBL" id="BMCM01000003">
    <property type="protein sequence ID" value="GGD76610.1"/>
    <property type="molecule type" value="Genomic_DNA"/>
</dbReference>